<accession>A0ABD3C5D4</accession>
<comment type="caution">
    <text evidence="2">The sequence shown here is derived from an EMBL/GenBank/DDBJ whole genome shotgun (WGS) entry which is preliminary data.</text>
</comment>
<feature type="transmembrane region" description="Helical" evidence="1">
    <location>
        <begin position="84"/>
        <end position="105"/>
    </location>
</feature>
<dbReference type="AlphaFoldDB" id="A0ABD3C5D4"/>
<evidence type="ECO:0000256" key="1">
    <source>
        <dbReference type="SAM" id="Phobius"/>
    </source>
</evidence>
<keyword evidence="3" id="KW-1185">Reference proteome</keyword>
<organism evidence="2 3">
    <name type="scientific">Castilleja foliolosa</name>
    <dbReference type="NCBI Taxonomy" id="1961234"/>
    <lineage>
        <taxon>Eukaryota</taxon>
        <taxon>Viridiplantae</taxon>
        <taxon>Streptophyta</taxon>
        <taxon>Embryophyta</taxon>
        <taxon>Tracheophyta</taxon>
        <taxon>Spermatophyta</taxon>
        <taxon>Magnoliopsida</taxon>
        <taxon>eudicotyledons</taxon>
        <taxon>Gunneridae</taxon>
        <taxon>Pentapetalae</taxon>
        <taxon>asterids</taxon>
        <taxon>lamiids</taxon>
        <taxon>Lamiales</taxon>
        <taxon>Orobanchaceae</taxon>
        <taxon>Pedicularideae</taxon>
        <taxon>Castillejinae</taxon>
        <taxon>Castilleja</taxon>
    </lineage>
</organism>
<proteinExistence type="predicted"/>
<sequence length="133" mass="14853">MDISGPNPSECNVLEQDAVVLEPSTVQFALSPPPAPPPLTPTPTPLFFNEDKVIVSVEVLLKPSSTARADDVCLAVERMMEKRFMSYSTVQSLFHWMILFLWIMLNEYVYAIQLSEEGPCEDISNDAQLASFN</sequence>
<keyword evidence="1" id="KW-1133">Transmembrane helix</keyword>
<protein>
    <submittedName>
        <fullName evidence="2">Uncharacterized protein</fullName>
    </submittedName>
</protein>
<evidence type="ECO:0000313" key="3">
    <source>
        <dbReference type="Proteomes" id="UP001632038"/>
    </source>
</evidence>
<dbReference type="Pfam" id="PF23563">
    <property type="entry name" value="TRIP13_N"/>
    <property type="match status" value="1"/>
</dbReference>
<gene>
    <name evidence="2" type="ORF">CASFOL_033142</name>
</gene>
<keyword evidence="1" id="KW-0812">Transmembrane</keyword>
<dbReference type="EMBL" id="JAVIJP010000054">
    <property type="protein sequence ID" value="KAL3624326.1"/>
    <property type="molecule type" value="Genomic_DNA"/>
</dbReference>
<reference evidence="3" key="1">
    <citation type="journal article" date="2024" name="IScience">
        <title>Strigolactones Initiate the Formation of Haustorium-like Structures in Castilleja.</title>
        <authorList>
            <person name="Buerger M."/>
            <person name="Peterson D."/>
            <person name="Chory J."/>
        </authorList>
    </citation>
    <scope>NUCLEOTIDE SEQUENCE [LARGE SCALE GENOMIC DNA]</scope>
</reference>
<dbReference type="Proteomes" id="UP001632038">
    <property type="component" value="Unassembled WGS sequence"/>
</dbReference>
<name>A0ABD3C5D4_9LAMI</name>
<keyword evidence="1" id="KW-0472">Membrane</keyword>
<evidence type="ECO:0000313" key="2">
    <source>
        <dbReference type="EMBL" id="KAL3624326.1"/>
    </source>
</evidence>